<evidence type="ECO:0000313" key="2">
    <source>
        <dbReference type="EMBL" id="MCI84547.1"/>
    </source>
</evidence>
<comment type="caution">
    <text evidence="2">The sequence shown here is derived from an EMBL/GenBank/DDBJ whole genome shotgun (WGS) entry which is preliminary data.</text>
</comment>
<name>A0A392V8L0_9FABA</name>
<feature type="compositionally biased region" description="Pro residues" evidence="1">
    <location>
        <begin position="1"/>
        <end position="16"/>
    </location>
</feature>
<feature type="region of interest" description="Disordered" evidence="1">
    <location>
        <begin position="1"/>
        <end position="32"/>
    </location>
</feature>
<evidence type="ECO:0000313" key="3">
    <source>
        <dbReference type="Proteomes" id="UP000265520"/>
    </source>
</evidence>
<dbReference type="Proteomes" id="UP000265520">
    <property type="component" value="Unassembled WGS sequence"/>
</dbReference>
<evidence type="ECO:0000256" key="1">
    <source>
        <dbReference type="SAM" id="MobiDB-lite"/>
    </source>
</evidence>
<dbReference type="EMBL" id="LXQA011093560">
    <property type="protein sequence ID" value="MCI84547.1"/>
    <property type="molecule type" value="Genomic_DNA"/>
</dbReference>
<accession>A0A392V8L0</accession>
<dbReference type="AlphaFoldDB" id="A0A392V8L0"/>
<reference evidence="2 3" key="1">
    <citation type="journal article" date="2018" name="Front. Plant Sci.">
        <title>Red Clover (Trifolium pratense) and Zigzag Clover (T. medium) - A Picture of Genomic Similarities and Differences.</title>
        <authorList>
            <person name="Dluhosova J."/>
            <person name="Istvanek J."/>
            <person name="Nedelnik J."/>
            <person name="Repkova J."/>
        </authorList>
    </citation>
    <scope>NUCLEOTIDE SEQUENCE [LARGE SCALE GENOMIC DNA]</scope>
    <source>
        <strain evidence="3">cv. 10/8</strain>
        <tissue evidence="2">Leaf</tissue>
    </source>
</reference>
<protein>
    <submittedName>
        <fullName evidence="2">Uncharacterized protein</fullName>
    </submittedName>
</protein>
<organism evidence="2 3">
    <name type="scientific">Trifolium medium</name>
    <dbReference type="NCBI Taxonomy" id="97028"/>
    <lineage>
        <taxon>Eukaryota</taxon>
        <taxon>Viridiplantae</taxon>
        <taxon>Streptophyta</taxon>
        <taxon>Embryophyta</taxon>
        <taxon>Tracheophyta</taxon>
        <taxon>Spermatophyta</taxon>
        <taxon>Magnoliopsida</taxon>
        <taxon>eudicotyledons</taxon>
        <taxon>Gunneridae</taxon>
        <taxon>Pentapetalae</taxon>
        <taxon>rosids</taxon>
        <taxon>fabids</taxon>
        <taxon>Fabales</taxon>
        <taxon>Fabaceae</taxon>
        <taxon>Papilionoideae</taxon>
        <taxon>50 kb inversion clade</taxon>
        <taxon>NPAAA clade</taxon>
        <taxon>Hologalegina</taxon>
        <taxon>IRL clade</taxon>
        <taxon>Trifolieae</taxon>
        <taxon>Trifolium</taxon>
    </lineage>
</organism>
<sequence>PQAQVKPPPAHQPPPIERNVEEEEGYGGGPSDLSLLSLYNKHRAISIWDAQANDEKV</sequence>
<keyword evidence="3" id="KW-1185">Reference proteome</keyword>
<feature type="non-terminal residue" evidence="2">
    <location>
        <position position="1"/>
    </location>
</feature>
<proteinExistence type="predicted"/>